<evidence type="ECO:0000313" key="2">
    <source>
        <dbReference type="EMBL" id="CAF9933219.1"/>
    </source>
</evidence>
<feature type="region of interest" description="Disordered" evidence="1">
    <location>
        <begin position="149"/>
        <end position="178"/>
    </location>
</feature>
<comment type="caution">
    <text evidence="2">The sequence shown here is derived from an EMBL/GenBank/DDBJ whole genome shotgun (WGS) entry which is preliminary data.</text>
</comment>
<evidence type="ECO:0000256" key="1">
    <source>
        <dbReference type="SAM" id="MobiDB-lite"/>
    </source>
</evidence>
<dbReference type="OrthoDB" id="5374548at2759"/>
<accession>A0A8H3IYQ3</accession>
<feature type="region of interest" description="Disordered" evidence="1">
    <location>
        <begin position="275"/>
        <end position="323"/>
    </location>
</feature>
<dbReference type="EMBL" id="CAJPDT010000069">
    <property type="protein sequence ID" value="CAF9933219.1"/>
    <property type="molecule type" value="Genomic_DNA"/>
</dbReference>
<sequence>MPDLSRPIPTPSHDAKMTMIFRNAATSLQGSESPTYQSLSNIKRFRAPLSQARTIKFGSTCQDGAMVSSGLGSPSKMSRVLGEPYEPDWASSEVSRHQASGVGPQYPTPTPLTKAGRATLGTLTNECLAAATGFGSMCLDNTPRVGSVSLPSQVEDEGKEPISSGFATPIAPTPNSVENPANVKYPMLGNWPSLQSSSNASSLSSDSDDLHSTHGVPFTLPFSHSGAQEAARSDIDSWLNGIVEATSISTSGSPKQCYGTKGLPVNDASFSQSIEPHISSPVRPQATPPKLRQDLQSPPKASSDKENIGPTNSSSPTPSPTQYLQIRPPIRFRQTSTQPTLQHQHSKAPPLAHSLTPQSHLTLTPKHKRARVDAACGANKVPTARRDFTIHEDRVAEALAQLSPEVERHRKGRGPKRERCISYWDDDILQSSSQCVPMDVGGNGETIGRGKGKQVLGESKQMAELTTEKPFVKEAKSASFQFKA</sequence>
<proteinExistence type="predicted"/>
<reference evidence="2" key="1">
    <citation type="submission" date="2021-03" db="EMBL/GenBank/DDBJ databases">
        <authorList>
            <person name="Tagirdzhanova G."/>
        </authorList>
    </citation>
    <scope>NUCLEOTIDE SEQUENCE</scope>
</reference>
<name>A0A8H3IYQ3_9LECA</name>
<dbReference type="Proteomes" id="UP000664534">
    <property type="component" value="Unassembled WGS sequence"/>
</dbReference>
<organism evidence="2 3">
    <name type="scientific">Imshaugia aleurites</name>
    <dbReference type="NCBI Taxonomy" id="172621"/>
    <lineage>
        <taxon>Eukaryota</taxon>
        <taxon>Fungi</taxon>
        <taxon>Dikarya</taxon>
        <taxon>Ascomycota</taxon>
        <taxon>Pezizomycotina</taxon>
        <taxon>Lecanoromycetes</taxon>
        <taxon>OSLEUM clade</taxon>
        <taxon>Lecanoromycetidae</taxon>
        <taxon>Lecanorales</taxon>
        <taxon>Lecanorineae</taxon>
        <taxon>Parmeliaceae</taxon>
        <taxon>Imshaugia</taxon>
    </lineage>
</organism>
<feature type="region of interest" description="Disordered" evidence="1">
    <location>
        <begin position="90"/>
        <end position="112"/>
    </location>
</feature>
<keyword evidence="3" id="KW-1185">Reference proteome</keyword>
<feature type="region of interest" description="Disordered" evidence="1">
    <location>
        <begin position="335"/>
        <end position="357"/>
    </location>
</feature>
<evidence type="ECO:0000313" key="3">
    <source>
        <dbReference type="Proteomes" id="UP000664534"/>
    </source>
</evidence>
<gene>
    <name evidence="2" type="ORF">IMSHALPRED_009095</name>
</gene>
<protein>
    <submittedName>
        <fullName evidence="2">Uncharacterized protein</fullName>
    </submittedName>
</protein>
<dbReference type="AlphaFoldDB" id="A0A8H3IYQ3"/>